<dbReference type="InterPro" id="IPR003347">
    <property type="entry name" value="JmjC_dom"/>
</dbReference>
<keyword evidence="2" id="KW-0479">Metal-binding</keyword>
<dbReference type="SUPFAM" id="SSF51197">
    <property type="entry name" value="Clavaminate synthase-like"/>
    <property type="match status" value="1"/>
</dbReference>
<dbReference type="Proteomes" id="UP001142153">
    <property type="component" value="Unassembled WGS sequence"/>
</dbReference>
<dbReference type="Gene3D" id="2.60.120.650">
    <property type="entry name" value="Cupin"/>
    <property type="match status" value="1"/>
</dbReference>
<evidence type="ECO:0000313" key="5">
    <source>
        <dbReference type="EMBL" id="MCZ8382665.1"/>
    </source>
</evidence>
<dbReference type="PANTHER" id="PTHR13096:SF8">
    <property type="entry name" value="RIBOSOMAL OXYGENASE 1"/>
    <property type="match status" value="1"/>
</dbReference>
<comment type="caution">
    <text evidence="5">The sequence shown here is derived from an EMBL/GenBank/DDBJ whole genome shotgun (WGS) entry which is preliminary data.</text>
</comment>
<dbReference type="EMBL" id="JAPZPY010000019">
    <property type="protein sequence ID" value="MCZ8382665.1"/>
    <property type="molecule type" value="Genomic_DNA"/>
</dbReference>
<feature type="domain" description="JmjC" evidence="4">
    <location>
        <begin position="104"/>
        <end position="243"/>
    </location>
</feature>
<organism evidence="5 6">
    <name type="scientific">Mycobacterium hippophais</name>
    <dbReference type="NCBI Taxonomy" id="3016340"/>
    <lineage>
        <taxon>Bacteria</taxon>
        <taxon>Bacillati</taxon>
        <taxon>Actinomycetota</taxon>
        <taxon>Actinomycetes</taxon>
        <taxon>Mycobacteriales</taxon>
        <taxon>Mycobacteriaceae</taxon>
        <taxon>Mycobacterium</taxon>
    </lineage>
</organism>
<keyword evidence="6" id="KW-1185">Reference proteome</keyword>
<evidence type="ECO:0000256" key="3">
    <source>
        <dbReference type="ARBA" id="ARBA00023004"/>
    </source>
</evidence>
<dbReference type="Pfam" id="PF08007">
    <property type="entry name" value="JmjC_2"/>
    <property type="match status" value="1"/>
</dbReference>
<evidence type="ECO:0000259" key="4">
    <source>
        <dbReference type="PROSITE" id="PS51184"/>
    </source>
</evidence>
<comment type="cofactor">
    <cofactor evidence="1">
        <name>Fe(2+)</name>
        <dbReference type="ChEBI" id="CHEBI:29033"/>
    </cofactor>
</comment>
<proteinExistence type="predicted"/>
<keyword evidence="3" id="KW-0408">Iron</keyword>
<dbReference type="RefSeq" id="WP_269897090.1">
    <property type="nucleotide sequence ID" value="NZ_JAPZPY010000019.1"/>
</dbReference>
<accession>A0ABT4Q1L3</accession>
<protein>
    <recommendedName>
        <fullName evidence="4">JmjC domain-containing protein</fullName>
    </recommendedName>
</protein>
<gene>
    <name evidence="5" type="ORF">O6P37_27720</name>
</gene>
<reference evidence="5" key="1">
    <citation type="submission" date="2022-12" db="EMBL/GenBank/DDBJ databases">
        <authorList>
            <person name="Deng Y."/>
            <person name="Zhang Y.-Q."/>
        </authorList>
    </citation>
    <scope>NUCLEOTIDE SEQUENCE</scope>
    <source>
        <strain evidence="5">CPCC 205372</strain>
    </source>
</reference>
<name>A0ABT4Q1L3_9MYCO</name>
<sequence>MTLLDEVRPTVAQLLLAPAEPASLPWGLAPLRFSASERFGAVLGVDDVEGWIDCSLLQHPFFKVFLDGRQVPIRCVGSPRVVKGQTVTGFIDAAKTREVFGRGGTLMLCNMHEWHPPSRALCRDLTDVVVGVSKATAFYSPPGNQGLATHRDDAHVFVVQLAGRKKWSLFDTPSNPALRRAGAATPAGPETVVVLEPGEGLYLPPYLAHHARALVSSSSLHMSIHVREPRGRDVLDAAVEEVLTTDLLVAELSGDRADRAAQVGRLLESLAARLADLDPNRVVAAIERRITGR</sequence>
<dbReference type="PANTHER" id="PTHR13096">
    <property type="entry name" value="MINA53 MYC INDUCED NUCLEAR ANTIGEN"/>
    <property type="match status" value="1"/>
</dbReference>
<evidence type="ECO:0000313" key="6">
    <source>
        <dbReference type="Proteomes" id="UP001142153"/>
    </source>
</evidence>
<evidence type="ECO:0000256" key="2">
    <source>
        <dbReference type="ARBA" id="ARBA00022723"/>
    </source>
</evidence>
<dbReference type="InterPro" id="IPR039994">
    <property type="entry name" value="NO66-like"/>
</dbReference>
<evidence type="ECO:0000256" key="1">
    <source>
        <dbReference type="ARBA" id="ARBA00001954"/>
    </source>
</evidence>
<dbReference type="PROSITE" id="PS51184">
    <property type="entry name" value="JMJC"/>
    <property type="match status" value="1"/>
</dbReference>